<evidence type="ECO:0008006" key="3">
    <source>
        <dbReference type="Google" id="ProtNLM"/>
    </source>
</evidence>
<accession>A0A084SRT5</accession>
<dbReference type="EMBL" id="JPMI01000156">
    <property type="protein sequence ID" value="KFA91170.1"/>
    <property type="molecule type" value="Genomic_DNA"/>
</dbReference>
<evidence type="ECO:0000313" key="2">
    <source>
        <dbReference type="Proteomes" id="UP000028547"/>
    </source>
</evidence>
<sequence>MPKQKLETQIHLPPDTPSSSGARELLSLIFNKFQWFAPSRYGDADLSEPITPGESMLDVLVAYYEEHAHLCVAARTDQDYLWLFPCESGPEPYHGSVIWVTSAAHTKRSAWRTAHAEQVLDLMHRLQSPLALSTLEEDLKRKTQRLVPEGIGLKRIPTVRDYSEGLPGLVWRNFYGPPFVRMFGQRLDTLPSECRKPLGEDIVLVQPYELPTEAGCETGMVRERELISLLGPECFYDHEHHILPSRRPILDALGQSLH</sequence>
<proteinExistence type="predicted"/>
<dbReference type="Proteomes" id="UP000028547">
    <property type="component" value="Unassembled WGS sequence"/>
</dbReference>
<reference evidence="1 2" key="1">
    <citation type="submission" date="2014-07" db="EMBL/GenBank/DDBJ databases">
        <title>Draft Genome Sequence of Gephyronic Acid Producer, Cystobacter violaceus Strain Cb vi76.</title>
        <authorList>
            <person name="Stevens D.C."/>
            <person name="Young J."/>
            <person name="Carmichael R."/>
            <person name="Tan J."/>
            <person name="Taylor R.E."/>
        </authorList>
    </citation>
    <scope>NUCLEOTIDE SEQUENCE [LARGE SCALE GENOMIC DNA]</scope>
    <source>
        <strain evidence="1 2">Cb vi76</strain>
    </source>
</reference>
<dbReference type="RefSeq" id="WP_043399435.1">
    <property type="nucleotide sequence ID" value="NZ_JPMI01000156.1"/>
</dbReference>
<protein>
    <recommendedName>
        <fullName evidence="3">Immunity protein 52 domain-containing protein</fullName>
    </recommendedName>
</protein>
<evidence type="ECO:0000313" key="1">
    <source>
        <dbReference type="EMBL" id="KFA91170.1"/>
    </source>
</evidence>
<comment type="caution">
    <text evidence="1">The sequence shown here is derived from an EMBL/GenBank/DDBJ whole genome shotgun (WGS) entry which is preliminary data.</text>
</comment>
<organism evidence="1 2">
    <name type="scientific">Archangium violaceum Cb vi76</name>
    <dbReference type="NCBI Taxonomy" id="1406225"/>
    <lineage>
        <taxon>Bacteria</taxon>
        <taxon>Pseudomonadati</taxon>
        <taxon>Myxococcota</taxon>
        <taxon>Myxococcia</taxon>
        <taxon>Myxococcales</taxon>
        <taxon>Cystobacterineae</taxon>
        <taxon>Archangiaceae</taxon>
        <taxon>Archangium</taxon>
    </lineage>
</organism>
<dbReference type="AlphaFoldDB" id="A0A084SRT5"/>
<name>A0A084SRT5_9BACT</name>
<gene>
    <name evidence="1" type="ORF">Q664_23455</name>
</gene>